<dbReference type="EMBL" id="LBWG01000017">
    <property type="protein sequence ID" value="KKR03892.1"/>
    <property type="molecule type" value="Genomic_DNA"/>
</dbReference>
<evidence type="ECO:0000313" key="16">
    <source>
        <dbReference type="Proteomes" id="UP000033935"/>
    </source>
</evidence>
<comment type="subcellular location">
    <subcellularLocation>
        <location evidence="2">Cell membrane</location>
        <topology evidence="2">Multi-pass membrane protein</topology>
    </subcellularLocation>
</comment>
<organism evidence="15 16">
    <name type="scientific">Candidatus Uhrbacteria bacterium GW2011_GWF2_39_13</name>
    <dbReference type="NCBI Taxonomy" id="1618995"/>
    <lineage>
        <taxon>Bacteria</taxon>
        <taxon>Candidatus Uhriibacteriota</taxon>
    </lineage>
</organism>
<dbReference type="GO" id="GO:0006508">
    <property type="term" value="P:proteolysis"/>
    <property type="evidence" value="ECO:0007669"/>
    <property type="project" value="UniProtKB-KW"/>
</dbReference>
<keyword evidence="10 13" id="KW-1133">Transmembrane helix</keyword>
<dbReference type="PANTHER" id="PTHR35864:SF1">
    <property type="entry name" value="ZINC METALLOPROTEASE YWHC-RELATED"/>
    <property type="match status" value="1"/>
</dbReference>
<protein>
    <submittedName>
        <fullName evidence="15">Peptidase M50</fullName>
    </submittedName>
</protein>
<evidence type="ECO:0000256" key="6">
    <source>
        <dbReference type="ARBA" id="ARBA00022692"/>
    </source>
</evidence>
<dbReference type="InterPro" id="IPR044537">
    <property type="entry name" value="Rip2-like"/>
</dbReference>
<dbReference type="GO" id="GO:0005886">
    <property type="term" value="C:plasma membrane"/>
    <property type="evidence" value="ECO:0007669"/>
    <property type="project" value="UniProtKB-SubCell"/>
</dbReference>
<evidence type="ECO:0000256" key="7">
    <source>
        <dbReference type="ARBA" id="ARBA00022723"/>
    </source>
</evidence>
<keyword evidence="8" id="KW-0378">Hydrolase</keyword>
<keyword evidence="9" id="KW-0862">Zinc</keyword>
<dbReference type="Proteomes" id="UP000033935">
    <property type="component" value="Unassembled WGS sequence"/>
</dbReference>
<keyword evidence="12 13" id="KW-0472">Membrane</keyword>
<gene>
    <name evidence="15" type="ORF">UT30_C0017G0031</name>
</gene>
<evidence type="ECO:0000256" key="12">
    <source>
        <dbReference type="ARBA" id="ARBA00023136"/>
    </source>
</evidence>
<dbReference type="InterPro" id="IPR052348">
    <property type="entry name" value="Metallopeptidase_M50B"/>
</dbReference>
<evidence type="ECO:0000256" key="5">
    <source>
        <dbReference type="ARBA" id="ARBA00022670"/>
    </source>
</evidence>
<evidence type="ECO:0000259" key="14">
    <source>
        <dbReference type="Pfam" id="PF02163"/>
    </source>
</evidence>
<evidence type="ECO:0000256" key="9">
    <source>
        <dbReference type="ARBA" id="ARBA00022833"/>
    </source>
</evidence>
<keyword evidence="4" id="KW-1003">Cell membrane</keyword>
<name>A0A0G0QQG2_9BACT</name>
<dbReference type="InterPro" id="IPR008915">
    <property type="entry name" value="Peptidase_M50"/>
</dbReference>
<sequence length="160" mass="18101">MNPLKQMGIFSLIMLAFLGIAFGSVPVNPARMKHRYSNMLVSIAGPLTNCLLFILFTMFIALAVIFKINSDGLILFLQLGAIMNALLFILNMLPIPMLDGWSVFAYFFPRYSRPQSEFAKGIMLILILGIFIYINKLFEIALFMTQELLGFFLFIAQSII</sequence>
<evidence type="ECO:0000256" key="11">
    <source>
        <dbReference type="ARBA" id="ARBA00023049"/>
    </source>
</evidence>
<evidence type="ECO:0000256" key="1">
    <source>
        <dbReference type="ARBA" id="ARBA00001947"/>
    </source>
</evidence>
<keyword evidence="5" id="KW-0645">Protease</keyword>
<comment type="caution">
    <text evidence="15">The sequence shown here is derived from an EMBL/GenBank/DDBJ whole genome shotgun (WGS) entry which is preliminary data.</text>
</comment>
<evidence type="ECO:0000256" key="2">
    <source>
        <dbReference type="ARBA" id="ARBA00004651"/>
    </source>
</evidence>
<reference evidence="15 16" key="1">
    <citation type="journal article" date="2015" name="Nature">
        <title>rRNA introns, odd ribosomes, and small enigmatic genomes across a large radiation of phyla.</title>
        <authorList>
            <person name="Brown C.T."/>
            <person name="Hug L.A."/>
            <person name="Thomas B.C."/>
            <person name="Sharon I."/>
            <person name="Castelle C.J."/>
            <person name="Singh A."/>
            <person name="Wilkins M.J."/>
            <person name="Williams K.H."/>
            <person name="Banfield J.F."/>
        </authorList>
    </citation>
    <scope>NUCLEOTIDE SEQUENCE [LARGE SCALE GENOMIC DNA]</scope>
</reference>
<accession>A0A0G0QQG2</accession>
<dbReference type="GO" id="GO:0008237">
    <property type="term" value="F:metallopeptidase activity"/>
    <property type="evidence" value="ECO:0007669"/>
    <property type="project" value="UniProtKB-KW"/>
</dbReference>
<comment type="cofactor">
    <cofactor evidence="1">
        <name>Zn(2+)</name>
        <dbReference type="ChEBI" id="CHEBI:29105"/>
    </cofactor>
</comment>
<feature type="transmembrane region" description="Helical" evidence="13">
    <location>
        <begin position="73"/>
        <end position="98"/>
    </location>
</feature>
<feature type="domain" description="Peptidase M50" evidence="14">
    <location>
        <begin position="70"/>
        <end position="126"/>
    </location>
</feature>
<evidence type="ECO:0000256" key="8">
    <source>
        <dbReference type="ARBA" id="ARBA00022801"/>
    </source>
</evidence>
<keyword evidence="6 13" id="KW-0812">Transmembrane</keyword>
<evidence type="ECO:0000256" key="3">
    <source>
        <dbReference type="ARBA" id="ARBA00007931"/>
    </source>
</evidence>
<proteinExistence type="inferred from homology"/>
<comment type="similarity">
    <text evidence="3">Belongs to the peptidase M50B family.</text>
</comment>
<keyword evidence="7" id="KW-0479">Metal-binding</keyword>
<dbReference type="CDD" id="cd06158">
    <property type="entry name" value="S2P-M50_like_1"/>
    <property type="match status" value="1"/>
</dbReference>
<evidence type="ECO:0000256" key="13">
    <source>
        <dbReference type="SAM" id="Phobius"/>
    </source>
</evidence>
<dbReference type="Pfam" id="PF02163">
    <property type="entry name" value="Peptidase_M50"/>
    <property type="match status" value="1"/>
</dbReference>
<evidence type="ECO:0000256" key="10">
    <source>
        <dbReference type="ARBA" id="ARBA00022989"/>
    </source>
</evidence>
<keyword evidence="11" id="KW-0482">Metalloprotease</keyword>
<dbReference type="PANTHER" id="PTHR35864">
    <property type="entry name" value="ZINC METALLOPROTEASE MJ0611-RELATED"/>
    <property type="match status" value="1"/>
</dbReference>
<dbReference type="GO" id="GO:0046872">
    <property type="term" value="F:metal ion binding"/>
    <property type="evidence" value="ECO:0007669"/>
    <property type="project" value="UniProtKB-KW"/>
</dbReference>
<dbReference type="AlphaFoldDB" id="A0A0G0QQG2"/>
<feature type="transmembrane region" description="Helical" evidence="13">
    <location>
        <begin position="118"/>
        <end position="134"/>
    </location>
</feature>
<evidence type="ECO:0000313" key="15">
    <source>
        <dbReference type="EMBL" id="KKR03892.1"/>
    </source>
</evidence>
<feature type="transmembrane region" description="Helical" evidence="13">
    <location>
        <begin position="39"/>
        <end position="66"/>
    </location>
</feature>
<evidence type="ECO:0000256" key="4">
    <source>
        <dbReference type="ARBA" id="ARBA00022475"/>
    </source>
</evidence>